<dbReference type="EMBL" id="BTRK01000003">
    <property type="protein sequence ID" value="GMR39942.1"/>
    <property type="molecule type" value="Genomic_DNA"/>
</dbReference>
<accession>A0AAN4ZKM5</accession>
<feature type="non-terminal residue" evidence="1">
    <location>
        <position position="1"/>
    </location>
</feature>
<comment type="caution">
    <text evidence="1">The sequence shown here is derived from an EMBL/GenBank/DDBJ whole genome shotgun (WGS) entry which is preliminary data.</text>
</comment>
<reference evidence="2" key="1">
    <citation type="submission" date="2022-10" db="EMBL/GenBank/DDBJ databases">
        <title>Genome assembly of Pristionchus species.</title>
        <authorList>
            <person name="Yoshida K."/>
            <person name="Sommer R.J."/>
        </authorList>
    </citation>
    <scope>NUCLEOTIDE SEQUENCE [LARGE SCALE GENOMIC DNA]</scope>
    <source>
        <strain evidence="2">RS5460</strain>
    </source>
</reference>
<dbReference type="Proteomes" id="UP001328107">
    <property type="component" value="Unassembled WGS sequence"/>
</dbReference>
<evidence type="ECO:0000313" key="2">
    <source>
        <dbReference type="Proteomes" id="UP001328107"/>
    </source>
</evidence>
<evidence type="ECO:0000313" key="1">
    <source>
        <dbReference type="EMBL" id="GMR39942.1"/>
    </source>
</evidence>
<sequence>RIKLLYKRGDIKKKMYKMKKLDKIETHLHPLSMRCSNSGPSNLASKKISEVGFSTARISLLDTIIGWMFFSSITENRHSWKFLNTVLHE</sequence>
<proteinExistence type="predicted"/>
<protein>
    <submittedName>
        <fullName evidence="1">Uncharacterized protein</fullName>
    </submittedName>
</protein>
<name>A0AAN4ZKM5_9BILA</name>
<keyword evidence="2" id="KW-1185">Reference proteome</keyword>
<dbReference type="AlphaFoldDB" id="A0AAN4ZKM5"/>
<gene>
    <name evidence="1" type="ORF">PMAYCL1PPCAC_10137</name>
</gene>
<organism evidence="1 2">
    <name type="scientific">Pristionchus mayeri</name>
    <dbReference type="NCBI Taxonomy" id="1317129"/>
    <lineage>
        <taxon>Eukaryota</taxon>
        <taxon>Metazoa</taxon>
        <taxon>Ecdysozoa</taxon>
        <taxon>Nematoda</taxon>
        <taxon>Chromadorea</taxon>
        <taxon>Rhabditida</taxon>
        <taxon>Rhabditina</taxon>
        <taxon>Diplogasteromorpha</taxon>
        <taxon>Diplogasteroidea</taxon>
        <taxon>Neodiplogasteridae</taxon>
        <taxon>Pristionchus</taxon>
    </lineage>
</organism>